<dbReference type="GO" id="GO:0008168">
    <property type="term" value="F:methyltransferase activity"/>
    <property type="evidence" value="ECO:0007669"/>
    <property type="project" value="UniProtKB-UniRule"/>
</dbReference>
<dbReference type="Gene3D" id="3.40.50.150">
    <property type="entry name" value="Vaccinia Virus protein VP39"/>
    <property type="match status" value="1"/>
</dbReference>
<dbReference type="Pfam" id="PF04072">
    <property type="entry name" value="LCM"/>
    <property type="match status" value="1"/>
</dbReference>
<dbReference type="STRING" id="1121322.SAMN02745136_03644"/>
<dbReference type="RefSeq" id="WP_073278269.1">
    <property type="nucleotide sequence ID" value="NZ_FRAC01000019.1"/>
</dbReference>
<dbReference type="NCBIfam" id="TIGR00027">
    <property type="entry name" value="mthyl_TIGR00027"/>
    <property type="match status" value="1"/>
</dbReference>
<organism evidence="5 6">
    <name type="scientific">Anaerocolumna jejuensis DSM 15929</name>
    <dbReference type="NCBI Taxonomy" id="1121322"/>
    <lineage>
        <taxon>Bacteria</taxon>
        <taxon>Bacillati</taxon>
        <taxon>Bacillota</taxon>
        <taxon>Clostridia</taxon>
        <taxon>Lachnospirales</taxon>
        <taxon>Lachnospiraceae</taxon>
        <taxon>Anaerocolumna</taxon>
    </lineage>
</organism>
<name>A0A1M6WAJ3_9FIRM</name>
<dbReference type="Proteomes" id="UP000184386">
    <property type="component" value="Unassembled WGS sequence"/>
</dbReference>
<comment type="similarity">
    <text evidence="1 4">Belongs to the UPF0677 family.</text>
</comment>
<reference evidence="5 6" key="1">
    <citation type="submission" date="2016-11" db="EMBL/GenBank/DDBJ databases">
        <authorList>
            <person name="Jaros S."/>
            <person name="Januszkiewicz K."/>
            <person name="Wedrychowicz H."/>
        </authorList>
    </citation>
    <scope>NUCLEOTIDE SEQUENCE [LARGE SCALE GENOMIC DNA]</scope>
    <source>
        <strain evidence="5 6">DSM 15929</strain>
    </source>
</reference>
<proteinExistence type="inferred from homology"/>
<dbReference type="SUPFAM" id="SSF53335">
    <property type="entry name" value="S-adenosyl-L-methionine-dependent methyltransferases"/>
    <property type="match status" value="1"/>
</dbReference>
<dbReference type="InterPro" id="IPR011610">
    <property type="entry name" value="SAM_mthyl_Trfase_ML2640-like"/>
</dbReference>
<gene>
    <name evidence="5" type="ORF">SAMN02745136_03644</name>
</gene>
<evidence type="ECO:0000313" key="5">
    <source>
        <dbReference type="EMBL" id="SHK90741.1"/>
    </source>
</evidence>
<keyword evidence="4" id="KW-0949">S-adenosyl-L-methionine</keyword>
<dbReference type="GO" id="GO:0032259">
    <property type="term" value="P:methylation"/>
    <property type="evidence" value="ECO:0007669"/>
    <property type="project" value="UniProtKB-KW"/>
</dbReference>
<comment type="function">
    <text evidence="4">Exhibits S-adenosyl-L-methionine-dependent methyltransferase activity.</text>
</comment>
<evidence type="ECO:0000256" key="1">
    <source>
        <dbReference type="ARBA" id="ARBA00008138"/>
    </source>
</evidence>
<dbReference type="PANTHER" id="PTHR43619">
    <property type="entry name" value="S-ADENOSYL-L-METHIONINE-DEPENDENT METHYLTRANSFERASE YKTD-RELATED"/>
    <property type="match status" value="1"/>
</dbReference>
<protein>
    <recommendedName>
        <fullName evidence="4">S-adenosyl-L-methionine-dependent methyltransferase</fullName>
        <ecNumber evidence="4">2.1.1.-</ecNumber>
    </recommendedName>
</protein>
<evidence type="ECO:0000256" key="3">
    <source>
        <dbReference type="ARBA" id="ARBA00022679"/>
    </source>
</evidence>
<sequence length="295" mass="34452">MLKKQPSITAKFCTFARAHHSNCAKEKIYDDYLAFDFLGKEEYETIRDSIIKILNDQSWQIPEIETWDEFLDELISPIILTRIKYAEEKLLQYASTKPKIQYVICGAGLDTFAFRNEKENIEIYELDHPNTHAYKLERMKQLEWNIPGNTHYIPIDFEKENVRDTLLKEGFREETPTFITILGVTYYLERAAIVKMFEDVSKAAKGSFLVFDYMDKALIKEEPVRMQILKEITGTVGEQMKGEMFQEDLLQELAKCGYMAEEVFEARDIQEGLIGKRKLNAYKNINFVTVKRTGT</sequence>
<dbReference type="EMBL" id="FRAC01000019">
    <property type="protein sequence ID" value="SHK90741.1"/>
    <property type="molecule type" value="Genomic_DNA"/>
</dbReference>
<evidence type="ECO:0000256" key="2">
    <source>
        <dbReference type="ARBA" id="ARBA00022603"/>
    </source>
</evidence>
<dbReference type="AlphaFoldDB" id="A0A1M6WAJ3"/>
<keyword evidence="3 5" id="KW-0808">Transferase</keyword>
<dbReference type="OrthoDB" id="9806164at2"/>
<accession>A0A1M6WAJ3</accession>
<dbReference type="EC" id="2.1.1.-" evidence="4"/>
<keyword evidence="2 4" id="KW-0489">Methyltransferase</keyword>
<keyword evidence="6" id="KW-1185">Reference proteome</keyword>
<dbReference type="InterPro" id="IPR029063">
    <property type="entry name" value="SAM-dependent_MTases_sf"/>
</dbReference>
<dbReference type="InterPro" id="IPR007213">
    <property type="entry name" value="Ppm1/Ppm2/Tcmp"/>
</dbReference>
<evidence type="ECO:0000256" key="4">
    <source>
        <dbReference type="RuleBase" id="RU362030"/>
    </source>
</evidence>
<evidence type="ECO:0000313" key="6">
    <source>
        <dbReference type="Proteomes" id="UP000184386"/>
    </source>
</evidence>
<dbReference type="PANTHER" id="PTHR43619:SF2">
    <property type="entry name" value="S-ADENOSYL-L-METHIONINE-DEPENDENT METHYLTRANSFERASES SUPERFAMILY PROTEIN"/>
    <property type="match status" value="1"/>
</dbReference>